<evidence type="ECO:0000313" key="1">
    <source>
        <dbReference type="EMBL" id="MBC5728246.1"/>
    </source>
</evidence>
<dbReference type="Proteomes" id="UP000636755">
    <property type="component" value="Unassembled WGS sequence"/>
</dbReference>
<reference evidence="1 2" key="1">
    <citation type="submission" date="2020-08" db="EMBL/GenBank/DDBJ databases">
        <title>Genome public.</title>
        <authorList>
            <person name="Liu C."/>
            <person name="Sun Q."/>
        </authorList>
    </citation>
    <scope>NUCLEOTIDE SEQUENCE [LARGE SCALE GENOMIC DNA]</scope>
    <source>
        <strain evidence="1 2">NSJ-71</strain>
    </source>
</reference>
<sequence length="50" mass="5638">MGRPSENLTHDIKVRVDDELNSQIEKYAVKCTLSKAAAIREILSSFFAQN</sequence>
<protein>
    <submittedName>
        <fullName evidence="1">CopG family transcriptional regulator</fullName>
    </submittedName>
</protein>
<keyword evidence="2" id="KW-1185">Reference proteome</keyword>
<accession>A0ABR7HLC8</accession>
<dbReference type="EMBL" id="JACOPS010000003">
    <property type="protein sequence ID" value="MBC5728246.1"/>
    <property type="molecule type" value="Genomic_DNA"/>
</dbReference>
<dbReference type="RefSeq" id="WP_186935408.1">
    <property type="nucleotide sequence ID" value="NZ_JACOPS010000003.1"/>
</dbReference>
<evidence type="ECO:0000313" key="2">
    <source>
        <dbReference type="Proteomes" id="UP000636755"/>
    </source>
</evidence>
<gene>
    <name evidence="1" type="ORF">H8R91_06900</name>
</gene>
<proteinExistence type="predicted"/>
<name>A0ABR7HLC8_9FIRM</name>
<comment type="caution">
    <text evidence="1">The sequence shown here is derived from an EMBL/GenBank/DDBJ whole genome shotgun (WGS) entry which is preliminary data.</text>
</comment>
<organism evidence="1 2">
    <name type="scientific">Ruminococcus intestinalis</name>
    <dbReference type="NCBI Taxonomy" id="2763066"/>
    <lineage>
        <taxon>Bacteria</taxon>
        <taxon>Bacillati</taxon>
        <taxon>Bacillota</taxon>
        <taxon>Clostridia</taxon>
        <taxon>Eubacteriales</taxon>
        <taxon>Oscillospiraceae</taxon>
        <taxon>Ruminococcus</taxon>
    </lineage>
</organism>